<gene>
    <name evidence="2" type="ORF">ACFFTP_18605</name>
</gene>
<protein>
    <submittedName>
        <fullName evidence="2">Uncharacterized protein</fullName>
    </submittedName>
</protein>
<feature type="signal peptide" evidence="1">
    <location>
        <begin position="1"/>
        <end position="24"/>
    </location>
</feature>
<comment type="caution">
    <text evidence="2">The sequence shown here is derived from an EMBL/GenBank/DDBJ whole genome shotgun (WGS) entry which is preliminary data.</text>
</comment>
<reference evidence="2 3" key="1">
    <citation type="submission" date="2024-09" db="EMBL/GenBank/DDBJ databases">
        <authorList>
            <person name="Sun Q."/>
            <person name="Mori K."/>
        </authorList>
    </citation>
    <scope>NUCLEOTIDE SEQUENCE [LARGE SCALE GENOMIC DNA]</scope>
    <source>
        <strain evidence="2 3">JCM 4414</strain>
    </source>
</reference>
<keyword evidence="3" id="KW-1185">Reference proteome</keyword>
<feature type="chain" id="PRO_5045376121" evidence="1">
    <location>
        <begin position="25"/>
        <end position="133"/>
    </location>
</feature>
<dbReference type="Proteomes" id="UP001589716">
    <property type="component" value="Unassembled WGS sequence"/>
</dbReference>
<name>A0ABV5QRP5_9ACTN</name>
<sequence length="133" mass="13972">MSRFMTCCAALVGLLLAASAPASATPPAPAEGIASSSRASVLFDIWFNQFGYSPTKNLTVGRHWYTLSADCDGGGSVAGQLYHSALGVDKKVGSVFLVPCGGSRNVTYNVQGGWYYFYFLSGVDNTRVIGEGA</sequence>
<organism evidence="2 3">
    <name type="scientific">Streptomyces roseoviridis</name>
    <dbReference type="NCBI Taxonomy" id="67361"/>
    <lineage>
        <taxon>Bacteria</taxon>
        <taxon>Bacillati</taxon>
        <taxon>Actinomycetota</taxon>
        <taxon>Actinomycetes</taxon>
        <taxon>Kitasatosporales</taxon>
        <taxon>Streptomycetaceae</taxon>
        <taxon>Streptomyces</taxon>
    </lineage>
</organism>
<accession>A0ABV5QRP5</accession>
<evidence type="ECO:0000313" key="3">
    <source>
        <dbReference type="Proteomes" id="UP001589716"/>
    </source>
</evidence>
<evidence type="ECO:0000313" key="2">
    <source>
        <dbReference type="EMBL" id="MFB9556191.1"/>
    </source>
</evidence>
<evidence type="ECO:0000256" key="1">
    <source>
        <dbReference type="SAM" id="SignalP"/>
    </source>
</evidence>
<keyword evidence="1" id="KW-0732">Signal</keyword>
<dbReference type="EMBL" id="JBHMCT010000012">
    <property type="protein sequence ID" value="MFB9556191.1"/>
    <property type="molecule type" value="Genomic_DNA"/>
</dbReference>
<dbReference type="RefSeq" id="WP_345490518.1">
    <property type="nucleotide sequence ID" value="NZ_BAAAWU010000001.1"/>
</dbReference>
<proteinExistence type="predicted"/>